<proteinExistence type="predicted"/>
<gene>
    <name evidence="1" type="ORF">GALL_507150</name>
</gene>
<protein>
    <submittedName>
        <fullName evidence="1">Uncharacterized protein</fullName>
    </submittedName>
</protein>
<evidence type="ECO:0000313" key="1">
    <source>
        <dbReference type="EMBL" id="OIQ67704.1"/>
    </source>
</evidence>
<comment type="caution">
    <text evidence="1">The sequence shown here is derived from an EMBL/GenBank/DDBJ whole genome shotgun (WGS) entry which is preliminary data.</text>
</comment>
<dbReference type="EMBL" id="MLJW01005756">
    <property type="protein sequence ID" value="OIQ67704.1"/>
    <property type="molecule type" value="Genomic_DNA"/>
</dbReference>
<name>A0A1J5PAF8_9ZZZZ</name>
<dbReference type="AlphaFoldDB" id="A0A1J5PAF8"/>
<accession>A0A1J5PAF8</accession>
<reference evidence="1" key="1">
    <citation type="submission" date="2016-10" db="EMBL/GenBank/DDBJ databases">
        <title>Sequence of Gallionella enrichment culture.</title>
        <authorList>
            <person name="Poehlein A."/>
            <person name="Muehling M."/>
            <person name="Daniel R."/>
        </authorList>
    </citation>
    <scope>NUCLEOTIDE SEQUENCE</scope>
</reference>
<organism evidence="1">
    <name type="scientific">mine drainage metagenome</name>
    <dbReference type="NCBI Taxonomy" id="410659"/>
    <lineage>
        <taxon>unclassified sequences</taxon>
        <taxon>metagenomes</taxon>
        <taxon>ecological metagenomes</taxon>
    </lineage>
</organism>
<sequence>MIISNELNIEFPELWDNSKPEMPYKKFLEYEAHLHISSGSIFKLNSQFKKDWEIILKDKRVEQISSYDSTTFIAAGDNIRMRKMWVARINIADGKMIWLKEFAVRHESTVSCLCVSFKKDILILSENKRLIPLDIRMKYGRKRILFFEKASDFEYLLSLSRLSGNGELNWTKTVDFKNRYNFESYGMAADTNIHLLSWFSGFDKVQGKYIKHEGENGYTYNLKGDQLVKKSLGNNREAISIYENGWIFVNKRSDSISIEKLDDKMRTISYRVIKTPQKYSRIQALSLINGAYYLYGYTDIKTANFLICKLDTTFRLLNSWVYKRTDWNDDIRLAPDAQGLLTILGKCYTKPDGNRLYQYINLVKLNLN</sequence>